<evidence type="ECO:0000256" key="1">
    <source>
        <dbReference type="ARBA" id="ARBA00004496"/>
    </source>
</evidence>
<dbReference type="Proteomes" id="UP000476030">
    <property type="component" value="Unassembled WGS sequence"/>
</dbReference>
<dbReference type="GO" id="GO:0016791">
    <property type="term" value="F:phosphatase activity"/>
    <property type="evidence" value="ECO:0007669"/>
    <property type="project" value="InterPro"/>
</dbReference>
<keyword evidence="5 7" id="KW-0119">Carbohydrate metabolism</keyword>
<dbReference type="InterPro" id="IPR004446">
    <property type="entry name" value="Heptose_bisP_phosphatase"/>
</dbReference>
<evidence type="ECO:0000256" key="6">
    <source>
        <dbReference type="ARBA" id="ARBA00031828"/>
    </source>
</evidence>
<comment type="cofactor">
    <cofactor evidence="10">
        <name>Mg(2+)</name>
        <dbReference type="ChEBI" id="CHEBI:18420"/>
    </cofactor>
</comment>
<organism evidence="11 12">
    <name type="scientific">Sneathiella litorea</name>
    <dbReference type="NCBI Taxonomy" id="2606216"/>
    <lineage>
        <taxon>Bacteria</taxon>
        <taxon>Pseudomonadati</taxon>
        <taxon>Pseudomonadota</taxon>
        <taxon>Alphaproteobacteria</taxon>
        <taxon>Sneathiellales</taxon>
        <taxon>Sneathiellaceae</taxon>
        <taxon>Sneathiella</taxon>
    </lineage>
</organism>
<keyword evidence="4 7" id="KW-0378">Hydrolase</keyword>
<dbReference type="EC" id="3.1.3.-" evidence="7"/>
<evidence type="ECO:0000256" key="7">
    <source>
        <dbReference type="PIRNR" id="PIRNR004682"/>
    </source>
</evidence>
<dbReference type="SUPFAM" id="SSF56784">
    <property type="entry name" value="HAD-like"/>
    <property type="match status" value="1"/>
</dbReference>
<keyword evidence="3 10" id="KW-0479">Metal-binding</keyword>
<dbReference type="GO" id="GO:0005737">
    <property type="term" value="C:cytoplasm"/>
    <property type="evidence" value="ECO:0007669"/>
    <property type="project" value="UniProtKB-SubCell"/>
</dbReference>
<gene>
    <name evidence="11" type="ORF">GQE98_04820</name>
</gene>
<evidence type="ECO:0000313" key="11">
    <source>
        <dbReference type="EMBL" id="MZR29956.1"/>
    </source>
</evidence>
<feature type="binding site" evidence="10">
    <location>
        <position position="125"/>
    </location>
    <ligand>
        <name>Mg(2+)</name>
        <dbReference type="ChEBI" id="CHEBI:18420"/>
    </ligand>
</feature>
<feature type="site" description="Contributes to substrate recognition" evidence="9">
    <location>
        <position position="99"/>
    </location>
</feature>
<protein>
    <recommendedName>
        <fullName evidence="6 7">D,D-heptose 1,7-bisphosphate phosphatase</fullName>
        <ecNumber evidence="7">3.1.3.-</ecNumber>
    </recommendedName>
</protein>
<dbReference type="Gene3D" id="3.40.50.1000">
    <property type="entry name" value="HAD superfamily/HAD-like"/>
    <property type="match status" value="1"/>
</dbReference>
<feature type="active site" description="Nucleophile" evidence="8">
    <location>
        <position position="6"/>
    </location>
</feature>
<feature type="binding site" evidence="10">
    <location>
        <position position="8"/>
    </location>
    <ligand>
        <name>Mg(2+)</name>
        <dbReference type="ChEBI" id="CHEBI:18420"/>
    </ligand>
</feature>
<dbReference type="EMBL" id="WTUW01000001">
    <property type="protein sequence ID" value="MZR29956.1"/>
    <property type="molecule type" value="Genomic_DNA"/>
</dbReference>
<dbReference type="GO" id="GO:0005975">
    <property type="term" value="P:carbohydrate metabolic process"/>
    <property type="evidence" value="ECO:0007669"/>
    <property type="project" value="InterPro"/>
</dbReference>
<feature type="active site" description="Proton donor" evidence="8">
    <location>
        <position position="8"/>
    </location>
</feature>
<keyword evidence="10" id="KW-0460">Magnesium</keyword>
<accession>A0A6L8W4C7</accession>
<dbReference type="PANTHER" id="PTHR42891">
    <property type="entry name" value="D-GLYCERO-BETA-D-MANNO-HEPTOSE-1,7-BISPHOSPHATE 7-PHOSPHATASE"/>
    <property type="match status" value="1"/>
</dbReference>
<feature type="binding site" evidence="10">
    <location>
        <position position="6"/>
    </location>
    <ligand>
        <name>Mg(2+)</name>
        <dbReference type="ChEBI" id="CHEBI:18420"/>
    </ligand>
</feature>
<evidence type="ECO:0000256" key="8">
    <source>
        <dbReference type="PIRSR" id="PIRSR004682-1"/>
    </source>
</evidence>
<evidence type="ECO:0000256" key="10">
    <source>
        <dbReference type="PIRSR" id="PIRSR004682-4"/>
    </source>
</evidence>
<keyword evidence="2 7" id="KW-0963">Cytoplasm</keyword>
<dbReference type="PIRSF" id="PIRSF004682">
    <property type="entry name" value="GmhB"/>
    <property type="match status" value="1"/>
</dbReference>
<feature type="site" description="Stabilizes the phosphoryl group" evidence="9">
    <location>
        <position position="49"/>
    </location>
</feature>
<feature type="site" description="Stabilizes the phosphoryl group" evidence="9">
    <location>
        <position position="100"/>
    </location>
</feature>
<dbReference type="AlphaFoldDB" id="A0A6L8W4C7"/>
<dbReference type="NCBIfam" id="TIGR01656">
    <property type="entry name" value="Histidinol-ppas"/>
    <property type="match status" value="1"/>
</dbReference>
<dbReference type="InterPro" id="IPR006549">
    <property type="entry name" value="HAD-SF_hydro_IIIA"/>
</dbReference>
<comment type="caution">
    <text evidence="11">The sequence shown here is derived from an EMBL/GenBank/DDBJ whole genome shotgun (WGS) entry which is preliminary data.</text>
</comment>
<dbReference type="InterPro" id="IPR036412">
    <property type="entry name" value="HAD-like_sf"/>
</dbReference>
<dbReference type="InterPro" id="IPR023214">
    <property type="entry name" value="HAD_sf"/>
</dbReference>
<evidence type="ECO:0000256" key="3">
    <source>
        <dbReference type="ARBA" id="ARBA00022723"/>
    </source>
</evidence>
<proteinExistence type="inferred from homology"/>
<dbReference type="InterPro" id="IPR006543">
    <property type="entry name" value="Histidinol-phos"/>
</dbReference>
<dbReference type="NCBIfam" id="TIGR01662">
    <property type="entry name" value="HAD-SF-IIIA"/>
    <property type="match status" value="1"/>
</dbReference>
<evidence type="ECO:0000256" key="4">
    <source>
        <dbReference type="ARBA" id="ARBA00022801"/>
    </source>
</evidence>
<evidence type="ECO:0000256" key="5">
    <source>
        <dbReference type="ARBA" id="ARBA00023277"/>
    </source>
</evidence>
<evidence type="ECO:0000256" key="9">
    <source>
        <dbReference type="PIRSR" id="PIRSR004682-3"/>
    </source>
</evidence>
<keyword evidence="12" id="KW-1185">Reference proteome</keyword>
<comment type="subcellular location">
    <subcellularLocation>
        <location evidence="1 7">Cytoplasm</location>
    </subcellularLocation>
</comment>
<comment type="similarity">
    <text evidence="7">Belongs to the gmhB family.</text>
</comment>
<dbReference type="Pfam" id="PF13242">
    <property type="entry name" value="Hydrolase_like"/>
    <property type="match status" value="1"/>
</dbReference>
<dbReference type="RefSeq" id="WP_161314500.1">
    <property type="nucleotide sequence ID" value="NZ_WTUW01000001.1"/>
</dbReference>
<evidence type="ECO:0000256" key="2">
    <source>
        <dbReference type="ARBA" id="ARBA00022490"/>
    </source>
</evidence>
<dbReference type="PANTHER" id="PTHR42891:SF1">
    <property type="entry name" value="D-GLYCERO-BETA-D-MANNO-HEPTOSE-1,7-BISPHOSPHATE 7-PHOSPHATASE"/>
    <property type="match status" value="1"/>
</dbReference>
<dbReference type="GO" id="GO:0046872">
    <property type="term" value="F:metal ion binding"/>
    <property type="evidence" value="ECO:0007669"/>
    <property type="project" value="UniProtKB-KW"/>
</dbReference>
<sequence length="181" mass="19691">MLVLLDRDGVINEDRADFVKSPAELVFIPKALEAIARLNAHGHKLVIATNQSCIGRGIINEEQLAEIHGKLKDSLAKLSGRLDDILVAPDAPWTATDRRKPGAGMLIEAMRKFNVTAHETVFIGDSARDIEAANSANCHRILVQTGKGKKTLAEGVARHLMPVHIAKDLDEAASFILDGRF</sequence>
<name>A0A6L8W4C7_9PROT</name>
<reference evidence="11 12" key="1">
    <citation type="submission" date="2019-12" db="EMBL/GenBank/DDBJ databases">
        <title>Snethiella sp. nov. sp. isolated from sea sand.</title>
        <authorList>
            <person name="Kim J."/>
            <person name="Jeong S.E."/>
            <person name="Jung H.S."/>
            <person name="Jeon C.O."/>
        </authorList>
    </citation>
    <scope>NUCLEOTIDE SEQUENCE [LARGE SCALE GENOMIC DNA]</scope>
    <source>
        <strain evidence="11 12">DP05</strain>
    </source>
</reference>
<evidence type="ECO:0000313" key="12">
    <source>
        <dbReference type="Proteomes" id="UP000476030"/>
    </source>
</evidence>